<name>A0ABV5B2X3_9BACL</name>
<proteinExistence type="predicted"/>
<keyword evidence="2" id="KW-1185">Reference proteome</keyword>
<comment type="caution">
    <text evidence="1">The sequence shown here is derived from an EMBL/GenBank/DDBJ whole genome shotgun (WGS) entry which is preliminary data.</text>
</comment>
<accession>A0ABV5B2X3</accession>
<evidence type="ECO:0000313" key="2">
    <source>
        <dbReference type="Proteomes" id="UP001580407"/>
    </source>
</evidence>
<dbReference type="Proteomes" id="UP001580407">
    <property type="component" value="Unassembled WGS sequence"/>
</dbReference>
<protein>
    <submittedName>
        <fullName evidence="1">Uncharacterized protein</fullName>
    </submittedName>
</protein>
<gene>
    <name evidence="1" type="ORF">ACE3NQ_03735</name>
</gene>
<dbReference type="EMBL" id="JBHILM010000003">
    <property type="protein sequence ID" value="MFB5680032.1"/>
    <property type="molecule type" value="Genomic_DNA"/>
</dbReference>
<organism evidence="1 2">
    <name type="scientific">Paenibacillus terreus</name>
    <dbReference type="NCBI Taxonomy" id="1387834"/>
    <lineage>
        <taxon>Bacteria</taxon>
        <taxon>Bacillati</taxon>
        <taxon>Bacillota</taxon>
        <taxon>Bacilli</taxon>
        <taxon>Bacillales</taxon>
        <taxon>Paenibacillaceae</taxon>
        <taxon>Paenibacillus</taxon>
    </lineage>
</organism>
<evidence type="ECO:0000313" key="1">
    <source>
        <dbReference type="EMBL" id="MFB5680032.1"/>
    </source>
</evidence>
<sequence>MAVADKRPAPGQPRIHDEYLEWFVEYDEGSHKVKRVTFTCEGPEYWRAMANGHPFSSPNWQFNARGDQQRVLALYRQFVSPDVKLDDLFHGDRYNPLNKWNTSHGAMHLTHPANTLGAEINLAADATVLRKGGDSTILSDQNDLIRCAGYGVEERASDPLIGSEINTLARQGALITLKNPVGLYMLEPNTSGWTAPDNSDPLSYWKILRGKPGYAVRAVYEVPPDKPFLVGDIEIGGKPIEFGGQIAQHVFVSLVGSYFGLGGELSEAQACIIPGMAPAMAAEREMADEAQAILKAHRNTLEGV</sequence>
<reference evidence="1 2" key="1">
    <citation type="submission" date="2024-09" db="EMBL/GenBank/DDBJ databases">
        <authorList>
            <person name="Ruan L."/>
        </authorList>
    </citation>
    <scope>NUCLEOTIDE SEQUENCE [LARGE SCALE GENOMIC DNA]</scope>
    <source>
        <strain evidence="1 2">D33</strain>
    </source>
</reference>
<dbReference type="RefSeq" id="WP_375523858.1">
    <property type="nucleotide sequence ID" value="NZ_JBHILM010000003.1"/>
</dbReference>